<protein>
    <submittedName>
        <fullName evidence="1">Uncharacterized protein</fullName>
    </submittedName>
</protein>
<sequence length="76" mass="8344">MMHLGRSPSLFLVFSMDGNGLVACDEGAGWCLGASKSESSLDYASQFDISSSFLLCSGREHWQELCVSWSFESHFA</sequence>
<dbReference type="EMBL" id="MU001498">
    <property type="protein sequence ID" value="KAF2446565.1"/>
    <property type="molecule type" value="Genomic_DNA"/>
</dbReference>
<keyword evidence="2" id="KW-1185">Reference proteome</keyword>
<evidence type="ECO:0000313" key="1">
    <source>
        <dbReference type="EMBL" id="KAF2446565.1"/>
    </source>
</evidence>
<evidence type="ECO:0000313" key="2">
    <source>
        <dbReference type="Proteomes" id="UP000799764"/>
    </source>
</evidence>
<comment type="caution">
    <text evidence="1">The sequence shown here is derived from an EMBL/GenBank/DDBJ whole genome shotgun (WGS) entry which is preliminary data.</text>
</comment>
<name>A0A9P4PM43_9PLEO</name>
<dbReference type="Proteomes" id="UP000799764">
    <property type="component" value="Unassembled WGS sequence"/>
</dbReference>
<proteinExistence type="predicted"/>
<gene>
    <name evidence="1" type="ORF">P171DRAFT_262212</name>
</gene>
<reference evidence="1" key="1">
    <citation type="journal article" date="2020" name="Stud. Mycol.">
        <title>101 Dothideomycetes genomes: a test case for predicting lifestyles and emergence of pathogens.</title>
        <authorList>
            <person name="Haridas S."/>
            <person name="Albert R."/>
            <person name="Binder M."/>
            <person name="Bloem J."/>
            <person name="Labutti K."/>
            <person name="Salamov A."/>
            <person name="Andreopoulos B."/>
            <person name="Baker S."/>
            <person name="Barry K."/>
            <person name="Bills G."/>
            <person name="Bluhm B."/>
            <person name="Cannon C."/>
            <person name="Castanera R."/>
            <person name="Culley D."/>
            <person name="Daum C."/>
            <person name="Ezra D."/>
            <person name="Gonzalez J."/>
            <person name="Henrissat B."/>
            <person name="Kuo A."/>
            <person name="Liang C."/>
            <person name="Lipzen A."/>
            <person name="Lutzoni F."/>
            <person name="Magnuson J."/>
            <person name="Mondo S."/>
            <person name="Nolan M."/>
            <person name="Ohm R."/>
            <person name="Pangilinan J."/>
            <person name="Park H.-J."/>
            <person name="Ramirez L."/>
            <person name="Alfaro M."/>
            <person name="Sun H."/>
            <person name="Tritt A."/>
            <person name="Yoshinaga Y."/>
            <person name="Zwiers L.-H."/>
            <person name="Turgeon B."/>
            <person name="Goodwin S."/>
            <person name="Spatafora J."/>
            <person name="Crous P."/>
            <person name="Grigoriev I."/>
        </authorList>
    </citation>
    <scope>NUCLEOTIDE SEQUENCE</scope>
    <source>
        <strain evidence="1">CBS 690.94</strain>
    </source>
</reference>
<accession>A0A9P4PM43</accession>
<organism evidence="1 2">
    <name type="scientific">Karstenula rhodostoma CBS 690.94</name>
    <dbReference type="NCBI Taxonomy" id="1392251"/>
    <lineage>
        <taxon>Eukaryota</taxon>
        <taxon>Fungi</taxon>
        <taxon>Dikarya</taxon>
        <taxon>Ascomycota</taxon>
        <taxon>Pezizomycotina</taxon>
        <taxon>Dothideomycetes</taxon>
        <taxon>Pleosporomycetidae</taxon>
        <taxon>Pleosporales</taxon>
        <taxon>Massarineae</taxon>
        <taxon>Didymosphaeriaceae</taxon>
        <taxon>Karstenula</taxon>
    </lineage>
</organism>
<dbReference type="AlphaFoldDB" id="A0A9P4PM43"/>